<dbReference type="RefSeq" id="WP_075949160.1">
    <property type="nucleotide sequence ID" value="NZ_LT629709.1"/>
</dbReference>
<reference evidence="1 6" key="4">
    <citation type="submission" date="2019-09" db="EMBL/GenBank/DDBJ databases">
        <title>Draft genome sequences of 48 bacterial type strains from the CCUG.</title>
        <authorList>
            <person name="Tunovic T."/>
            <person name="Pineiro-Iglesias B."/>
            <person name="Unosson C."/>
            <person name="Inganas E."/>
            <person name="Ohlen M."/>
            <person name="Cardew S."/>
            <person name="Jensie-Markopoulos S."/>
            <person name="Salva-Serra F."/>
            <person name="Jaen-Luchoro D."/>
            <person name="Karlsson R."/>
            <person name="Svensson-Stadler L."/>
            <person name="Chun J."/>
            <person name="Moore E."/>
        </authorList>
    </citation>
    <scope>NUCLEOTIDE SEQUENCE [LARGE SCALE GENOMIC DNA]</scope>
    <source>
        <strain evidence="1 6">CCUG 53116</strain>
    </source>
</reference>
<name>A0A1H0IWY9_PSERE</name>
<keyword evidence="4" id="KW-1185">Reference proteome</keyword>
<dbReference type="EMBL" id="LT629709">
    <property type="protein sequence ID" value="SDO35591.1"/>
    <property type="molecule type" value="Genomic_DNA"/>
</dbReference>
<dbReference type="AlphaFoldDB" id="A0A1H0IWY9"/>
<evidence type="ECO:0000313" key="2">
    <source>
        <dbReference type="EMBL" id="OLT99421.1"/>
    </source>
</evidence>
<evidence type="ECO:0000313" key="6">
    <source>
        <dbReference type="Proteomes" id="UP000460142"/>
    </source>
</evidence>
<gene>
    <name evidence="2" type="ORF">BVK86_26320</name>
    <name evidence="1" type="ORF">F7R15_27055</name>
    <name evidence="3" type="ORF">SAMN04490202_0660</name>
</gene>
<protein>
    <submittedName>
        <fullName evidence="3">Uncharacterized protein</fullName>
    </submittedName>
</protein>
<organism evidence="3 5">
    <name type="scientific">Pseudomonas reinekei</name>
    <dbReference type="NCBI Taxonomy" id="395598"/>
    <lineage>
        <taxon>Bacteria</taxon>
        <taxon>Pseudomonadati</taxon>
        <taxon>Pseudomonadota</taxon>
        <taxon>Gammaproteobacteria</taxon>
        <taxon>Pseudomonadales</taxon>
        <taxon>Pseudomonadaceae</taxon>
        <taxon>Pseudomonas</taxon>
    </lineage>
</organism>
<evidence type="ECO:0000313" key="5">
    <source>
        <dbReference type="Proteomes" id="UP000198549"/>
    </source>
</evidence>
<dbReference type="Proteomes" id="UP000198549">
    <property type="component" value="Chromosome I"/>
</dbReference>
<reference evidence="2" key="2">
    <citation type="submission" date="2017-01" db="EMBL/GenBank/DDBJ databases">
        <authorList>
            <person name="Mah S.A."/>
            <person name="Swanson W.J."/>
            <person name="Moy G.W."/>
            <person name="Vacquier V.D."/>
        </authorList>
    </citation>
    <scope>NUCLEOTIDE SEQUENCE [LARGE SCALE GENOMIC DNA]</scope>
    <source>
        <strain evidence="2">MT1</strain>
    </source>
</reference>
<reference evidence="4" key="3">
    <citation type="submission" date="2017-01" db="EMBL/GenBank/DDBJ databases">
        <authorList>
            <person name="Poblete-Castro I."/>
        </authorList>
    </citation>
    <scope>NUCLEOTIDE SEQUENCE [LARGE SCALE GENOMIC DNA]</scope>
    <source>
        <strain evidence="4">DSM 18361 / CCUG 53116 / MT1</strain>
    </source>
</reference>
<reference evidence="3 5" key="1">
    <citation type="submission" date="2016-10" db="EMBL/GenBank/DDBJ databases">
        <authorList>
            <person name="de Groot N.N."/>
        </authorList>
    </citation>
    <scope>NUCLEOTIDE SEQUENCE [LARGE SCALE GENOMIC DNA]</scope>
    <source>
        <strain evidence="3 5">BS3776</strain>
    </source>
</reference>
<sequence>MKTKSSRLPVDIDLPERALLEEGAFFVRLRTLDELDEFWIKHRHRFFYACEGKSFSNPSFLHEYEWVFGSTKATVVRTVLRWGQSEIDCEFYDWAKHDPQMHQMFFLGRDADRDSMIENGIWLEKNENDFRVDCVRRSVETYRGWWRFCNLPKGYNPNEWLTGGQDYEELIDPHMAYQEVATALQEQTFDDWRQSDFWELESHNSESIDQLILYWKNERANGEGYYGEENEPPEITS</sequence>
<proteinExistence type="predicted"/>
<evidence type="ECO:0000313" key="3">
    <source>
        <dbReference type="EMBL" id="SDO35591.1"/>
    </source>
</evidence>
<evidence type="ECO:0000313" key="4">
    <source>
        <dbReference type="Proteomes" id="UP000186756"/>
    </source>
</evidence>
<dbReference type="Proteomes" id="UP000186756">
    <property type="component" value="Unassembled WGS sequence"/>
</dbReference>
<dbReference type="EMBL" id="VZPS01000027">
    <property type="protein sequence ID" value="KAB0480892.1"/>
    <property type="molecule type" value="Genomic_DNA"/>
</dbReference>
<dbReference type="Proteomes" id="UP000460142">
    <property type="component" value="Unassembled WGS sequence"/>
</dbReference>
<accession>A0A1H0IWY9</accession>
<evidence type="ECO:0000313" key="1">
    <source>
        <dbReference type="EMBL" id="KAB0480892.1"/>
    </source>
</evidence>
<dbReference type="EMBL" id="MSTQ01000024">
    <property type="protein sequence ID" value="OLT99421.1"/>
    <property type="molecule type" value="Genomic_DNA"/>
</dbReference>
<dbReference type="OrthoDB" id="9178385at2"/>